<proteinExistence type="predicted"/>
<dbReference type="Proteomes" id="UP001254770">
    <property type="component" value="Unassembled WGS sequence"/>
</dbReference>
<name>A0AAW8T7W7_9ENTE</name>
<organism evidence="1 2">
    <name type="scientific">Enterococcus raffinosus</name>
    <dbReference type="NCBI Taxonomy" id="71452"/>
    <lineage>
        <taxon>Bacteria</taxon>
        <taxon>Bacillati</taxon>
        <taxon>Bacillota</taxon>
        <taxon>Bacilli</taxon>
        <taxon>Lactobacillales</taxon>
        <taxon>Enterococcaceae</taxon>
        <taxon>Enterococcus</taxon>
    </lineage>
</organism>
<evidence type="ECO:0000313" key="2">
    <source>
        <dbReference type="Proteomes" id="UP001254770"/>
    </source>
</evidence>
<protein>
    <submittedName>
        <fullName evidence="1">Alkaline ceramidase</fullName>
    </submittedName>
</protein>
<dbReference type="AlphaFoldDB" id="A0AAW8T7W7"/>
<dbReference type="RefSeq" id="WP_010744048.1">
    <property type="nucleotide sequence ID" value="NZ_CP081847.1"/>
</dbReference>
<dbReference type="EMBL" id="JARPXL010000008">
    <property type="protein sequence ID" value="MDT2544624.1"/>
    <property type="molecule type" value="Genomic_DNA"/>
</dbReference>
<evidence type="ECO:0000313" key="1">
    <source>
        <dbReference type="EMBL" id="MDT2544624.1"/>
    </source>
</evidence>
<comment type="caution">
    <text evidence="1">The sequence shown here is derived from an EMBL/GenBank/DDBJ whole genome shotgun (WGS) entry which is preliminary data.</text>
</comment>
<accession>A0AAW8T7W7</accession>
<reference evidence="1" key="1">
    <citation type="submission" date="2023-03" db="EMBL/GenBank/DDBJ databases">
        <authorList>
            <person name="Shen W."/>
            <person name="Cai J."/>
        </authorList>
    </citation>
    <scope>NUCLEOTIDE SEQUENCE</scope>
    <source>
        <strain evidence="1">Y15</strain>
    </source>
</reference>
<gene>
    <name evidence="1" type="ORF">P7D69_09780</name>
</gene>
<sequence>MIRAGAGRAILDFPDSLFPIENFHYLHDDLSCRVIILEHQETAIFVSLDLTSLQDYAVEAIKEQITKMYPLPLEQIFISVSHTFSAPHTRSIETLEKSSIQMKEKNQVVLRTILAAVESAMKKALETIQSVRVMSHTTEVNSNINRDVEQKNGYWIGKNPDGFSNKKVPILKFVTESQEVLAIIYSMDVQSSVVEGVDRQAVSSDFIGLINKKIEGYFNCPVLFLLGAAADQVPRLLEEDFIGLEKQTTAIADVLIQELIKEGVELRGFFQFDTITMTVKGQELPDRKKLKPTRNYSYPSSDDQEVLLFLLTFEEAAIVMMKPEITSSIGELIRANSPYRLTIIATMINGGQKYMADEKSYRHFTYEAMNSMFACGSAERVSKKIIEKLAEKEVSK</sequence>